<protein>
    <submittedName>
        <fullName evidence="2">Uncharacterized protein</fullName>
    </submittedName>
</protein>
<reference evidence="2" key="1">
    <citation type="journal article" date="2015" name="Nature">
        <title>Complex archaea that bridge the gap between prokaryotes and eukaryotes.</title>
        <authorList>
            <person name="Spang A."/>
            <person name="Saw J.H."/>
            <person name="Jorgensen S.L."/>
            <person name="Zaremba-Niedzwiedzka K."/>
            <person name="Martijn J."/>
            <person name="Lind A.E."/>
            <person name="van Eijk R."/>
            <person name="Schleper C."/>
            <person name="Guy L."/>
            <person name="Ettema T.J."/>
        </authorList>
    </citation>
    <scope>NUCLEOTIDE SEQUENCE</scope>
</reference>
<dbReference type="EMBL" id="LAZR01009896">
    <property type="protein sequence ID" value="KKM70015.1"/>
    <property type="molecule type" value="Genomic_DNA"/>
</dbReference>
<evidence type="ECO:0000256" key="1">
    <source>
        <dbReference type="SAM" id="MobiDB-lite"/>
    </source>
</evidence>
<dbReference type="AlphaFoldDB" id="A0A0F9M017"/>
<organism evidence="2">
    <name type="scientific">marine sediment metagenome</name>
    <dbReference type="NCBI Taxonomy" id="412755"/>
    <lineage>
        <taxon>unclassified sequences</taxon>
        <taxon>metagenomes</taxon>
        <taxon>ecological metagenomes</taxon>
    </lineage>
</organism>
<gene>
    <name evidence="2" type="ORF">LCGC14_1445010</name>
</gene>
<feature type="region of interest" description="Disordered" evidence="1">
    <location>
        <begin position="313"/>
        <end position="332"/>
    </location>
</feature>
<feature type="region of interest" description="Disordered" evidence="1">
    <location>
        <begin position="422"/>
        <end position="446"/>
    </location>
</feature>
<name>A0A0F9M017_9ZZZZ</name>
<sequence length="463" mass="52288">IKLMNKKSGDNRACVIEALKKTYDFVEPKDLEQFRLVEYKIILEKPYTDALYKIDGWPDQIKDTTKTPGPFKFGVQSTVEQAIRHIMTRCERVHKDLTEGDEDGIRYSFKIHSEITMLGRDVKHSLRKDSNSEQDIILVVYRIRRFAEVTNQVVKNVLNTEGKRGVDDEVTLDSIKENLITFDYFFSGKNTDIIDFDLKMEMGLAFLQTIASTNTIGTGTNTIVGTKIDNVTLIASPENPKDVASVDSKGKIKEKILIRSKTPIFPSTNVNNVFEKNIRGALDSTLFSAMLSRHAALESVEAMVTIHGNPYLMSQTNRRGSDRERKGNTSEEGDLSIILQNWDFMPGLVKLNIFMPKTTDTPSSTATFERERFWYDGYYYLYGINHKFSDGQFTQDLNMVSLPNKSLIIDKQQADITECGSDKVEKATDSENNTPTGNDAVGTSQTTRERIEEAIAAGVDFIV</sequence>
<accession>A0A0F9M017</accession>
<feature type="compositionally biased region" description="Basic and acidic residues" evidence="1">
    <location>
        <begin position="319"/>
        <end position="329"/>
    </location>
</feature>
<evidence type="ECO:0000313" key="2">
    <source>
        <dbReference type="EMBL" id="KKM70015.1"/>
    </source>
</evidence>
<proteinExistence type="predicted"/>
<comment type="caution">
    <text evidence="2">The sequence shown here is derived from an EMBL/GenBank/DDBJ whole genome shotgun (WGS) entry which is preliminary data.</text>
</comment>
<feature type="compositionally biased region" description="Polar residues" evidence="1">
    <location>
        <begin position="430"/>
        <end position="446"/>
    </location>
</feature>
<feature type="non-terminal residue" evidence="2">
    <location>
        <position position="1"/>
    </location>
</feature>